<keyword evidence="3" id="KW-0255">Endonuclease</keyword>
<dbReference type="Pfam" id="PF04471">
    <property type="entry name" value="Mrr_cat"/>
    <property type="match status" value="1"/>
</dbReference>
<dbReference type="InterPro" id="IPR011856">
    <property type="entry name" value="tRNA_endonuc-like_dom_sf"/>
</dbReference>
<feature type="domain" description="Restriction endonuclease type IV Mrr" evidence="1">
    <location>
        <begin position="153"/>
        <end position="268"/>
    </location>
</feature>
<dbReference type="InterPro" id="IPR052906">
    <property type="entry name" value="Type_IV_Methyl-Rstrct_Enzyme"/>
</dbReference>
<comment type="caution">
    <text evidence="3">The sequence shown here is derived from an EMBL/GenBank/DDBJ whole genome shotgun (WGS) entry which is preliminary data.</text>
</comment>
<evidence type="ECO:0000313" key="4">
    <source>
        <dbReference type="Proteomes" id="UP000664417"/>
    </source>
</evidence>
<name>A0A8J7U8B6_9BACT</name>
<dbReference type="RefSeq" id="WP_207863566.1">
    <property type="nucleotide sequence ID" value="NZ_JAFREP010000064.1"/>
</dbReference>
<dbReference type="GO" id="GO:0003677">
    <property type="term" value="F:DNA binding"/>
    <property type="evidence" value="ECO:0007669"/>
    <property type="project" value="InterPro"/>
</dbReference>
<proteinExistence type="predicted"/>
<dbReference type="Proteomes" id="UP000664417">
    <property type="component" value="Unassembled WGS sequence"/>
</dbReference>
<accession>A0A8J7U8B6</accession>
<sequence length="294" mass="32520">MENSVTQQIPNFKELMNPLIKALVELGGSAEVREARQKVIEQQGYDEEVTSVLLKSGAQTKFSNRLGWARKYLVDMGYMDGSTFGVWTLTPTGRKAYPVNPEEVAASVRRMSTNQGSPEADQSNTPDTGLVAEVSEEESTTWQTKLHEILHEDTFSAEAFARLAQRLLRESGFIQLNVDGRAEDGSIEGNGTLRLNPLVSAKVFFQVKHTLEPVTKSQVRDFRGAMLGRGNHGLIITTGSFTTSAIEEAIRDGVPLIDLVDGEQLAERLKELELGVMTEMVEQVTIDVDWFDGL</sequence>
<dbReference type="AlphaFoldDB" id="A0A8J7U8B6"/>
<keyword evidence="3" id="KW-0540">Nuclease</keyword>
<dbReference type="PANTHER" id="PTHR30015">
    <property type="entry name" value="MRR RESTRICTION SYSTEM PROTEIN"/>
    <property type="match status" value="1"/>
</dbReference>
<dbReference type="EMBL" id="JAFREP010000064">
    <property type="protein sequence ID" value="MBO1323413.1"/>
    <property type="molecule type" value="Genomic_DNA"/>
</dbReference>
<dbReference type="Pfam" id="PF14338">
    <property type="entry name" value="Mrr_N"/>
    <property type="match status" value="1"/>
</dbReference>
<protein>
    <submittedName>
        <fullName evidence="3">Restriction endonuclease</fullName>
    </submittedName>
</protein>
<dbReference type="Gene3D" id="3.40.1350.10">
    <property type="match status" value="1"/>
</dbReference>
<keyword evidence="4" id="KW-1185">Reference proteome</keyword>
<dbReference type="GO" id="GO:0015666">
    <property type="term" value="F:restriction endodeoxyribonuclease activity"/>
    <property type="evidence" value="ECO:0007669"/>
    <property type="project" value="TreeGrafter"/>
</dbReference>
<dbReference type="GO" id="GO:0009307">
    <property type="term" value="P:DNA restriction-modification system"/>
    <property type="evidence" value="ECO:0007669"/>
    <property type="project" value="InterPro"/>
</dbReference>
<gene>
    <name evidence="3" type="ORF">J3U88_33410</name>
</gene>
<dbReference type="SUPFAM" id="SSF52980">
    <property type="entry name" value="Restriction endonuclease-like"/>
    <property type="match status" value="1"/>
</dbReference>
<feature type="domain" description="Restriction system protein Mrr-like N-terminal" evidence="2">
    <location>
        <begin position="12"/>
        <end position="96"/>
    </location>
</feature>
<evidence type="ECO:0000313" key="3">
    <source>
        <dbReference type="EMBL" id="MBO1323413.1"/>
    </source>
</evidence>
<evidence type="ECO:0000259" key="2">
    <source>
        <dbReference type="Pfam" id="PF14338"/>
    </source>
</evidence>
<evidence type="ECO:0000259" key="1">
    <source>
        <dbReference type="Pfam" id="PF04471"/>
    </source>
</evidence>
<organism evidence="3 4">
    <name type="scientific">Acanthopleuribacter pedis</name>
    <dbReference type="NCBI Taxonomy" id="442870"/>
    <lineage>
        <taxon>Bacteria</taxon>
        <taxon>Pseudomonadati</taxon>
        <taxon>Acidobacteriota</taxon>
        <taxon>Holophagae</taxon>
        <taxon>Acanthopleuribacterales</taxon>
        <taxon>Acanthopleuribacteraceae</taxon>
        <taxon>Acanthopleuribacter</taxon>
    </lineage>
</organism>
<keyword evidence="3" id="KW-0378">Hydrolase</keyword>
<dbReference type="InterPro" id="IPR007560">
    <property type="entry name" value="Restrct_endonuc_IV_Mrr"/>
</dbReference>
<dbReference type="PANTHER" id="PTHR30015:SF7">
    <property type="entry name" value="TYPE IV METHYL-DIRECTED RESTRICTION ENZYME ECOKMRR"/>
    <property type="match status" value="1"/>
</dbReference>
<dbReference type="InterPro" id="IPR011335">
    <property type="entry name" value="Restrct_endonuc-II-like"/>
</dbReference>
<dbReference type="InterPro" id="IPR025745">
    <property type="entry name" value="Mrr-like_N_dom"/>
</dbReference>
<reference evidence="3" key="1">
    <citation type="submission" date="2021-03" db="EMBL/GenBank/DDBJ databases">
        <authorList>
            <person name="Wang G."/>
        </authorList>
    </citation>
    <scope>NUCLEOTIDE SEQUENCE</scope>
    <source>
        <strain evidence="3">KCTC 12899</strain>
    </source>
</reference>